<accession>A0A4R5DC15</accession>
<dbReference type="PANTHER" id="PTHR42693:SF53">
    <property type="entry name" value="ENDO-4-O-SULFATASE"/>
    <property type="match status" value="1"/>
</dbReference>
<evidence type="ECO:0000313" key="7">
    <source>
        <dbReference type="EMBL" id="TDE11229.1"/>
    </source>
</evidence>
<dbReference type="PROSITE" id="PS00523">
    <property type="entry name" value="SULFATASE_1"/>
    <property type="match status" value="1"/>
</dbReference>
<evidence type="ECO:0000256" key="2">
    <source>
        <dbReference type="ARBA" id="ARBA00022723"/>
    </source>
</evidence>
<dbReference type="GO" id="GO:0046872">
    <property type="term" value="F:metal ion binding"/>
    <property type="evidence" value="ECO:0007669"/>
    <property type="project" value="UniProtKB-KW"/>
</dbReference>
<dbReference type="AlphaFoldDB" id="A0A4R5DC15"/>
<evidence type="ECO:0000259" key="6">
    <source>
        <dbReference type="Pfam" id="PF00884"/>
    </source>
</evidence>
<comment type="similarity">
    <text evidence="1">Belongs to the sulfatase family.</text>
</comment>
<evidence type="ECO:0000313" key="8">
    <source>
        <dbReference type="Proteomes" id="UP000294739"/>
    </source>
</evidence>
<evidence type="ECO:0000256" key="1">
    <source>
        <dbReference type="ARBA" id="ARBA00008779"/>
    </source>
</evidence>
<proteinExistence type="inferred from homology"/>
<reference evidence="7 8" key="1">
    <citation type="submission" date="2019-03" db="EMBL/GenBank/DDBJ databases">
        <title>Draft genome sequences of novel Actinobacteria.</title>
        <authorList>
            <person name="Sahin N."/>
            <person name="Ay H."/>
            <person name="Saygin H."/>
        </authorList>
    </citation>
    <scope>NUCLEOTIDE SEQUENCE [LARGE SCALE GENOMIC DNA]</scope>
    <source>
        <strain evidence="7 8">5K138</strain>
    </source>
</reference>
<dbReference type="CDD" id="cd16027">
    <property type="entry name" value="SGSH"/>
    <property type="match status" value="1"/>
</dbReference>
<evidence type="ECO:0000256" key="3">
    <source>
        <dbReference type="ARBA" id="ARBA00022801"/>
    </source>
</evidence>
<dbReference type="InParanoid" id="A0A4R5DC15"/>
<gene>
    <name evidence="7" type="ORF">E1269_10220</name>
</gene>
<sequence>MMCGAVRRSLVSVSERPNVVLIHGHDVGRFLSCHGRTAVPSPNLDAFAGGAVVFDNAFSTAPLCTPARSSLFTGRSPHVNGLMGLAHDGWRYRHSVRTMPEVLSEHGYHTALVGLQHEHPDPTVVGFDEVRGMGFLPRALPVAEEAAAWLRRRRDDDAQFLLTVGMWEAHRPWRAEDYEFADPATVEVPAFLPDNEHTREDLAGFYGAIRQFDQAVGHVLRAVDEFCDPASTMVIVTTDHGAAFPRAKGTLYDPGVEVALVVRPPSSWRAGPARVTSMVSHLDILPTLVEAAGGEARPEWEGRSLVGDLRGEAGPAERELYLEKTYHDGYDPIRAVRTQRYKLIRNFADGPRLTLAKDLEESPTRRGMGDAHLASRPALELYDLLTDPAELTDLADDPGHQEVVAGLRGRLERWMTATADPLLDGSIGRPAASSRLVDAQPDLAGQTG</sequence>
<dbReference type="InterPro" id="IPR024607">
    <property type="entry name" value="Sulfatase_CS"/>
</dbReference>
<comment type="caution">
    <text evidence="7">The sequence shown here is derived from an EMBL/GenBank/DDBJ whole genome shotgun (WGS) entry which is preliminary data.</text>
</comment>
<feature type="region of interest" description="Disordered" evidence="5">
    <location>
        <begin position="425"/>
        <end position="448"/>
    </location>
</feature>
<evidence type="ECO:0000256" key="5">
    <source>
        <dbReference type="SAM" id="MobiDB-lite"/>
    </source>
</evidence>
<dbReference type="GO" id="GO:0004065">
    <property type="term" value="F:arylsulfatase activity"/>
    <property type="evidence" value="ECO:0007669"/>
    <property type="project" value="TreeGrafter"/>
</dbReference>
<dbReference type="Pfam" id="PF00884">
    <property type="entry name" value="Sulfatase"/>
    <property type="match status" value="1"/>
</dbReference>
<evidence type="ECO:0000256" key="4">
    <source>
        <dbReference type="ARBA" id="ARBA00022837"/>
    </source>
</evidence>
<dbReference type="FunCoup" id="A0A4R5DC15">
    <property type="interactions" value="44"/>
</dbReference>
<dbReference type="PANTHER" id="PTHR42693">
    <property type="entry name" value="ARYLSULFATASE FAMILY MEMBER"/>
    <property type="match status" value="1"/>
</dbReference>
<dbReference type="OrthoDB" id="9777306at2"/>
<organism evidence="7 8">
    <name type="scientific">Jiangella asiatica</name>
    <dbReference type="NCBI Taxonomy" id="2530372"/>
    <lineage>
        <taxon>Bacteria</taxon>
        <taxon>Bacillati</taxon>
        <taxon>Actinomycetota</taxon>
        <taxon>Actinomycetes</taxon>
        <taxon>Jiangellales</taxon>
        <taxon>Jiangellaceae</taxon>
        <taxon>Jiangella</taxon>
    </lineage>
</organism>
<dbReference type="Proteomes" id="UP000294739">
    <property type="component" value="Unassembled WGS sequence"/>
</dbReference>
<keyword evidence="8" id="KW-1185">Reference proteome</keyword>
<dbReference type="Gene3D" id="3.40.720.10">
    <property type="entry name" value="Alkaline Phosphatase, subunit A"/>
    <property type="match status" value="1"/>
</dbReference>
<protein>
    <submittedName>
        <fullName evidence="7">Sulfatase</fullName>
    </submittedName>
</protein>
<keyword evidence="3" id="KW-0378">Hydrolase</keyword>
<keyword evidence="2" id="KW-0479">Metal-binding</keyword>
<dbReference type="InterPro" id="IPR000917">
    <property type="entry name" value="Sulfatase_N"/>
</dbReference>
<dbReference type="EMBL" id="SMKZ01000011">
    <property type="protein sequence ID" value="TDE11229.1"/>
    <property type="molecule type" value="Genomic_DNA"/>
</dbReference>
<keyword evidence="4" id="KW-0106">Calcium</keyword>
<dbReference type="InterPro" id="IPR017850">
    <property type="entry name" value="Alkaline_phosphatase_core_sf"/>
</dbReference>
<dbReference type="SUPFAM" id="SSF53649">
    <property type="entry name" value="Alkaline phosphatase-like"/>
    <property type="match status" value="1"/>
</dbReference>
<dbReference type="InterPro" id="IPR050738">
    <property type="entry name" value="Sulfatase"/>
</dbReference>
<feature type="domain" description="Sulfatase N-terminal" evidence="6">
    <location>
        <begin position="17"/>
        <end position="293"/>
    </location>
</feature>
<name>A0A4R5DC15_9ACTN</name>